<dbReference type="Pfam" id="PF01022">
    <property type="entry name" value="HTH_5"/>
    <property type="match status" value="1"/>
</dbReference>
<dbReference type="RefSeq" id="WP_235658449.1">
    <property type="nucleotide sequence ID" value="NZ_QJJU01000013.1"/>
</dbReference>
<dbReference type="Proteomes" id="UP000247781">
    <property type="component" value="Unassembled WGS sequence"/>
</dbReference>
<dbReference type="InterPro" id="IPR051011">
    <property type="entry name" value="Metal_resp_trans_reg"/>
</dbReference>
<dbReference type="PANTHER" id="PTHR43132:SF6">
    <property type="entry name" value="HTH-TYPE TRANSCRIPTIONAL REPRESSOR CZRA"/>
    <property type="match status" value="1"/>
</dbReference>
<evidence type="ECO:0000256" key="2">
    <source>
        <dbReference type="ARBA" id="ARBA00023125"/>
    </source>
</evidence>
<dbReference type="InterPro" id="IPR036388">
    <property type="entry name" value="WH-like_DNA-bd_sf"/>
</dbReference>
<accession>A0A318HQH8</accession>
<evidence type="ECO:0000313" key="6">
    <source>
        <dbReference type="Proteomes" id="UP000247781"/>
    </source>
</evidence>
<gene>
    <name evidence="5" type="ORF">C8E89_113141</name>
</gene>
<dbReference type="InterPro" id="IPR036390">
    <property type="entry name" value="WH_DNA-bd_sf"/>
</dbReference>
<dbReference type="InterPro" id="IPR001845">
    <property type="entry name" value="HTH_ArsR_DNA-bd_dom"/>
</dbReference>
<feature type="domain" description="HTH arsR-type" evidence="4">
    <location>
        <begin position="13"/>
        <end position="107"/>
    </location>
</feature>
<keyword evidence="1" id="KW-0805">Transcription regulation</keyword>
<evidence type="ECO:0000256" key="1">
    <source>
        <dbReference type="ARBA" id="ARBA00023015"/>
    </source>
</evidence>
<dbReference type="SMART" id="SM00418">
    <property type="entry name" value="HTH_ARSR"/>
    <property type="match status" value="1"/>
</dbReference>
<keyword evidence="2" id="KW-0238">DNA-binding</keyword>
<dbReference type="EMBL" id="QJJU01000013">
    <property type="protein sequence ID" value="PXX06628.1"/>
    <property type="molecule type" value="Genomic_DNA"/>
</dbReference>
<keyword evidence="3" id="KW-0804">Transcription</keyword>
<evidence type="ECO:0000256" key="3">
    <source>
        <dbReference type="ARBA" id="ARBA00023163"/>
    </source>
</evidence>
<dbReference type="Gene3D" id="1.10.10.10">
    <property type="entry name" value="Winged helix-like DNA-binding domain superfamily/Winged helix DNA-binding domain"/>
    <property type="match status" value="1"/>
</dbReference>
<dbReference type="SUPFAM" id="SSF46785">
    <property type="entry name" value="Winged helix' DNA-binding domain"/>
    <property type="match status" value="1"/>
</dbReference>
<dbReference type="InterPro" id="IPR011991">
    <property type="entry name" value="ArsR-like_HTH"/>
</dbReference>
<proteinExistence type="predicted"/>
<keyword evidence="6" id="KW-1185">Reference proteome</keyword>
<sequence>MPTTPATATTTPLSARLLQDTASMFALLSATVRLHILWELTHGDRDVGTLAATTGQSLATVSHHLSKLKLAGVVRAHRQGKRMVYVIADPDVVAVVRLAIDGRFKQSDAGKRARRA</sequence>
<dbReference type="AlphaFoldDB" id="A0A318HQH8"/>
<dbReference type="GO" id="GO:0003677">
    <property type="term" value="F:DNA binding"/>
    <property type="evidence" value="ECO:0007669"/>
    <property type="project" value="UniProtKB-KW"/>
</dbReference>
<organism evidence="5 6">
    <name type="scientific">Mycolicibacterium moriokaense</name>
    <dbReference type="NCBI Taxonomy" id="39691"/>
    <lineage>
        <taxon>Bacteria</taxon>
        <taxon>Bacillati</taxon>
        <taxon>Actinomycetota</taxon>
        <taxon>Actinomycetes</taxon>
        <taxon>Mycobacteriales</taxon>
        <taxon>Mycobacteriaceae</taxon>
        <taxon>Mycolicibacterium</taxon>
    </lineage>
</organism>
<evidence type="ECO:0000259" key="4">
    <source>
        <dbReference type="PROSITE" id="PS50987"/>
    </source>
</evidence>
<reference evidence="5 6" key="2">
    <citation type="submission" date="2018-06" db="EMBL/GenBank/DDBJ databases">
        <title>Sequencing of bacterial isolates from soil warming experiment in Harvard Forest, Massachusetts, USA.</title>
        <authorList>
            <person name="Deangelis K.PhD."/>
        </authorList>
    </citation>
    <scope>NUCLEOTIDE SEQUENCE [LARGE SCALE GENOMIC DNA]</scope>
    <source>
        <strain evidence="5 6">GAS496</strain>
    </source>
</reference>
<reference evidence="6" key="1">
    <citation type="submission" date="2018-05" db="EMBL/GenBank/DDBJ databases">
        <authorList>
            <person name="Deangelis K."/>
            <person name="Huntemann M."/>
            <person name="Clum A."/>
            <person name="Pillay M."/>
            <person name="Palaniappan K."/>
            <person name="Varghese N."/>
            <person name="Mikhailova N."/>
            <person name="Stamatis D."/>
            <person name="Reddy T."/>
            <person name="Daum C."/>
            <person name="Shapiro N."/>
            <person name="Ivanova N."/>
            <person name="Kyrpides N."/>
            <person name="Woyke T."/>
        </authorList>
    </citation>
    <scope>NUCLEOTIDE SEQUENCE [LARGE SCALE GENOMIC DNA]</scope>
    <source>
        <strain evidence="6">GAS496</strain>
    </source>
</reference>
<protein>
    <submittedName>
        <fullName evidence="5">ArsR family transcriptional regulator</fullName>
    </submittedName>
</protein>
<name>A0A318HQH8_9MYCO</name>
<dbReference type="CDD" id="cd00090">
    <property type="entry name" value="HTH_ARSR"/>
    <property type="match status" value="1"/>
</dbReference>
<dbReference type="PROSITE" id="PS50987">
    <property type="entry name" value="HTH_ARSR_2"/>
    <property type="match status" value="1"/>
</dbReference>
<comment type="caution">
    <text evidence="5">The sequence shown here is derived from an EMBL/GenBank/DDBJ whole genome shotgun (WGS) entry which is preliminary data.</text>
</comment>
<dbReference type="PANTHER" id="PTHR43132">
    <property type="entry name" value="ARSENICAL RESISTANCE OPERON REPRESSOR ARSR-RELATED"/>
    <property type="match status" value="1"/>
</dbReference>
<dbReference type="NCBIfam" id="NF033788">
    <property type="entry name" value="HTH_metalloreg"/>
    <property type="match status" value="1"/>
</dbReference>
<dbReference type="PRINTS" id="PR00778">
    <property type="entry name" value="HTHARSR"/>
</dbReference>
<dbReference type="GO" id="GO:0003700">
    <property type="term" value="F:DNA-binding transcription factor activity"/>
    <property type="evidence" value="ECO:0007669"/>
    <property type="project" value="InterPro"/>
</dbReference>
<evidence type="ECO:0000313" key="5">
    <source>
        <dbReference type="EMBL" id="PXX06628.1"/>
    </source>
</evidence>